<comment type="caution">
    <text evidence="1">The sequence shown here is derived from an EMBL/GenBank/DDBJ whole genome shotgun (WGS) entry which is preliminary data.</text>
</comment>
<protein>
    <submittedName>
        <fullName evidence="1">Uncharacterized protein</fullName>
    </submittedName>
</protein>
<sequence>MTDICIVLRKRIELVDRITVELESLSRGVAKLIFRQLDRAFPESSTPRYSETSSIVSNGHDYWFYPQGGPRMFVSRLRAGQWFRIADVCQGVIEHVQRKMVGMRLVAVCSNQQHEWLPAGHGVGPVTRVAESGLSGSASAIAAVTRRPHESTTDVCSRDFSTQDRIAVCLHNFGI</sequence>
<dbReference type="RefSeq" id="WP_184303604.1">
    <property type="nucleotide sequence ID" value="NZ_JACHXU010000004.1"/>
</dbReference>
<name>A0A7W5DWC9_9BACT</name>
<organism evidence="1 2">
    <name type="scientific">Aporhodopirellula rubra</name>
    <dbReference type="NCBI Taxonomy" id="980271"/>
    <lineage>
        <taxon>Bacteria</taxon>
        <taxon>Pseudomonadati</taxon>
        <taxon>Planctomycetota</taxon>
        <taxon>Planctomycetia</taxon>
        <taxon>Pirellulales</taxon>
        <taxon>Pirellulaceae</taxon>
        <taxon>Aporhodopirellula</taxon>
    </lineage>
</organism>
<reference evidence="1 2" key="1">
    <citation type="submission" date="2020-08" db="EMBL/GenBank/DDBJ databases">
        <title>Genomic Encyclopedia of Type Strains, Phase III (KMG-III): the genomes of soil and plant-associated and newly described type strains.</title>
        <authorList>
            <person name="Whitman W."/>
        </authorList>
    </citation>
    <scope>NUCLEOTIDE SEQUENCE [LARGE SCALE GENOMIC DNA]</scope>
    <source>
        <strain evidence="1 2">CECT 8075</strain>
    </source>
</reference>
<accession>A0A7W5DWC9</accession>
<keyword evidence="2" id="KW-1185">Reference proteome</keyword>
<gene>
    <name evidence="1" type="ORF">FHS27_001532</name>
</gene>
<dbReference type="Proteomes" id="UP000536179">
    <property type="component" value="Unassembled WGS sequence"/>
</dbReference>
<evidence type="ECO:0000313" key="1">
    <source>
        <dbReference type="EMBL" id="MBB3205728.1"/>
    </source>
</evidence>
<proteinExistence type="predicted"/>
<dbReference type="EMBL" id="JACHXU010000004">
    <property type="protein sequence ID" value="MBB3205728.1"/>
    <property type="molecule type" value="Genomic_DNA"/>
</dbReference>
<evidence type="ECO:0000313" key="2">
    <source>
        <dbReference type="Proteomes" id="UP000536179"/>
    </source>
</evidence>
<dbReference type="AlphaFoldDB" id="A0A7W5DWC9"/>